<dbReference type="Proteomes" id="UP001218218">
    <property type="component" value="Unassembled WGS sequence"/>
</dbReference>
<protein>
    <submittedName>
        <fullName evidence="1">Uncharacterized protein</fullName>
    </submittedName>
</protein>
<proteinExistence type="predicted"/>
<evidence type="ECO:0000313" key="1">
    <source>
        <dbReference type="EMBL" id="KAJ7348000.1"/>
    </source>
</evidence>
<reference evidence="1" key="1">
    <citation type="submission" date="2023-03" db="EMBL/GenBank/DDBJ databases">
        <title>Massive genome expansion in bonnet fungi (Mycena s.s.) driven by repeated elements and novel gene families across ecological guilds.</title>
        <authorList>
            <consortium name="Lawrence Berkeley National Laboratory"/>
            <person name="Harder C.B."/>
            <person name="Miyauchi S."/>
            <person name="Viragh M."/>
            <person name="Kuo A."/>
            <person name="Thoen E."/>
            <person name="Andreopoulos B."/>
            <person name="Lu D."/>
            <person name="Skrede I."/>
            <person name="Drula E."/>
            <person name="Henrissat B."/>
            <person name="Morin E."/>
            <person name="Kohler A."/>
            <person name="Barry K."/>
            <person name="LaButti K."/>
            <person name="Morin E."/>
            <person name="Salamov A."/>
            <person name="Lipzen A."/>
            <person name="Mereny Z."/>
            <person name="Hegedus B."/>
            <person name="Baldrian P."/>
            <person name="Stursova M."/>
            <person name="Weitz H."/>
            <person name="Taylor A."/>
            <person name="Grigoriev I.V."/>
            <person name="Nagy L.G."/>
            <person name="Martin F."/>
            <person name="Kauserud H."/>
        </authorList>
    </citation>
    <scope>NUCLEOTIDE SEQUENCE</scope>
    <source>
        <strain evidence="1">CBHHK002</strain>
    </source>
</reference>
<comment type="caution">
    <text evidence="1">The sequence shown here is derived from an EMBL/GenBank/DDBJ whole genome shotgun (WGS) entry which is preliminary data.</text>
</comment>
<name>A0AAD7ER56_9AGAR</name>
<gene>
    <name evidence="1" type="ORF">DFH08DRAFT_808769</name>
</gene>
<dbReference type="AlphaFoldDB" id="A0AAD7ER56"/>
<keyword evidence="2" id="KW-1185">Reference proteome</keyword>
<evidence type="ECO:0000313" key="2">
    <source>
        <dbReference type="Proteomes" id="UP001218218"/>
    </source>
</evidence>
<sequence>MQTAKAEPIHDGRGWMVQRNVVRLKQQPYSLNEILQLGAGVKRYMQHEDGIKFEATSITYQLPNNECPKTHGYTGRDDKMDKELVPGTAMTIMVSATSAVLRQISKLKRAQTRDVWIDVVDEGDNHDDHDVNAQSANGREHTHLFIRETNNLKRG</sequence>
<dbReference type="EMBL" id="JARIHO010000018">
    <property type="protein sequence ID" value="KAJ7348000.1"/>
    <property type="molecule type" value="Genomic_DNA"/>
</dbReference>
<accession>A0AAD7ER56</accession>
<organism evidence="1 2">
    <name type="scientific">Mycena albidolilacea</name>
    <dbReference type="NCBI Taxonomy" id="1033008"/>
    <lineage>
        <taxon>Eukaryota</taxon>
        <taxon>Fungi</taxon>
        <taxon>Dikarya</taxon>
        <taxon>Basidiomycota</taxon>
        <taxon>Agaricomycotina</taxon>
        <taxon>Agaricomycetes</taxon>
        <taxon>Agaricomycetidae</taxon>
        <taxon>Agaricales</taxon>
        <taxon>Marasmiineae</taxon>
        <taxon>Mycenaceae</taxon>
        <taxon>Mycena</taxon>
    </lineage>
</organism>